<gene>
    <name evidence="5" type="ORF">V2H45_02005</name>
</gene>
<dbReference type="Gene3D" id="4.10.520.10">
    <property type="entry name" value="IHF-like DNA-binding proteins"/>
    <property type="match status" value="1"/>
</dbReference>
<evidence type="ECO:0000256" key="1">
    <source>
        <dbReference type="ARBA" id="ARBA00023067"/>
    </source>
</evidence>
<dbReference type="SUPFAM" id="SSF47729">
    <property type="entry name" value="IHF-like DNA-binding proteins"/>
    <property type="match status" value="1"/>
</dbReference>
<accession>A0AAW9PVG0</accession>
<keyword evidence="1" id="KW-0226">DNA condensation</keyword>
<evidence type="ECO:0000313" key="6">
    <source>
        <dbReference type="Proteomes" id="UP001333818"/>
    </source>
</evidence>
<feature type="compositionally biased region" description="Basic and acidic residues" evidence="4">
    <location>
        <begin position="84"/>
        <end position="103"/>
    </location>
</feature>
<dbReference type="EMBL" id="JAZBJZ010000004">
    <property type="protein sequence ID" value="MEE3715514.1"/>
    <property type="molecule type" value="Genomic_DNA"/>
</dbReference>
<evidence type="ECO:0000256" key="2">
    <source>
        <dbReference type="ARBA" id="ARBA00023125"/>
    </source>
</evidence>
<evidence type="ECO:0000256" key="4">
    <source>
        <dbReference type="SAM" id="MobiDB-lite"/>
    </source>
</evidence>
<reference evidence="5" key="1">
    <citation type="submission" date="2024-01" db="EMBL/GenBank/DDBJ databases">
        <title>Bank of Algae and Cyanobacteria of the Azores (BACA) strain genomes.</title>
        <authorList>
            <person name="Luz R."/>
            <person name="Cordeiro R."/>
            <person name="Fonseca A."/>
            <person name="Goncalves V."/>
        </authorList>
    </citation>
    <scope>NUCLEOTIDE SEQUENCE</scope>
    <source>
        <strain evidence="5">BACA0141</strain>
    </source>
</reference>
<sequence length="112" mass="11892">MNKGELVDAIAAKASVSKKDADAVLTALLDTIVETVSEGDKVTLVGFGSFEKRQRKAREGRNPKTGEPIEIPATTVPAFSAGKKFKDTVHPPAEDKKEPESKSKAKGKGKGK</sequence>
<dbReference type="GO" id="GO:0005829">
    <property type="term" value="C:cytosol"/>
    <property type="evidence" value="ECO:0007669"/>
    <property type="project" value="TreeGrafter"/>
</dbReference>
<dbReference type="CDD" id="cd13831">
    <property type="entry name" value="HU"/>
    <property type="match status" value="1"/>
</dbReference>
<dbReference type="PANTHER" id="PTHR33175">
    <property type="entry name" value="DNA-BINDING PROTEIN HU"/>
    <property type="match status" value="1"/>
</dbReference>
<feature type="region of interest" description="Disordered" evidence="4">
    <location>
        <begin position="53"/>
        <end position="112"/>
    </location>
</feature>
<proteinExistence type="inferred from homology"/>
<dbReference type="InterPro" id="IPR010992">
    <property type="entry name" value="IHF-like_DNA-bd_dom_sf"/>
</dbReference>
<evidence type="ECO:0000313" key="5">
    <source>
        <dbReference type="EMBL" id="MEE3715514.1"/>
    </source>
</evidence>
<dbReference type="GO" id="GO:0003677">
    <property type="term" value="F:DNA binding"/>
    <property type="evidence" value="ECO:0007669"/>
    <property type="project" value="UniProtKB-KW"/>
</dbReference>
<dbReference type="PANTHER" id="PTHR33175:SF3">
    <property type="entry name" value="DNA-BINDING PROTEIN HU-BETA"/>
    <property type="match status" value="1"/>
</dbReference>
<evidence type="ECO:0000256" key="3">
    <source>
        <dbReference type="RuleBase" id="RU003939"/>
    </source>
</evidence>
<dbReference type="AlphaFoldDB" id="A0AAW9PVG0"/>
<dbReference type="GO" id="GO:0030527">
    <property type="term" value="F:structural constituent of chromatin"/>
    <property type="evidence" value="ECO:0007669"/>
    <property type="project" value="InterPro"/>
</dbReference>
<keyword evidence="6" id="KW-1185">Reference proteome</keyword>
<comment type="similarity">
    <text evidence="3">Belongs to the bacterial histone-like protein family.</text>
</comment>
<dbReference type="InterPro" id="IPR000119">
    <property type="entry name" value="Hist_DNA-bd"/>
</dbReference>
<dbReference type="GO" id="GO:0030261">
    <property type="term" value="P:chromosome condensation"/>
    <property type="evidence" value="ECO:0007669"/>
    <property type="project" value="UniProtKB-KW"/>
</dbReference>
<dbReference type="PRINTS" id="PR01727">
    <property type="entry name" value="DNABINDINGHU"/>
</dbReference>
<dbReference type="Pfam" id="PF00216">
    <property type="entry name" value="Bac_DNA_binding"/>
    <property type="match status" value="1"/>
</dbReference>
<comment type="caution">
    <text evidence="5">The sequence shown here is derived from an EMBL/GenBank/DDBJ whole genome shotgun (WGS) entry which is preliminary data.</text>
</comment>
<dbReference type="SMART" id="SM00411">
    <property type="entry name" value="BHL"/>
    <property type="match status" value="1"/>
</dbReference>
<organism evidence="5 6">
    <name type="scientific">Tumidithrix elongata BACA0141</name>
    <dbReference type="NCBI Taxonomy" id="2716417"/>
    <lineage>
        <taxon>Bacteria</taxon>
        <taxon>Bacillati</taxon>
        <taxon>Cyanobacteriota</taxon>
        <taxon>Cyanophyceae</taxon>
        <taxon>Pseudanabaenales</taxon>
        <taxon>Pseudanabaenaceae</taxon>
        <taxon>Tumidithrix</taxon>
        <taxon>Tumidithrix elongata</taxon>
    </lineage>
</organism>
<dbReference type="RefSeq" id="WP_330481937.1">
    <property type="nucleotide sequence ID" value="NZ_JAZBJZ010000004.1"/>
</dbReference>
<keyword evidence="2 5" id="KW-0238">DNA-binding</keyword>
<dbReference type="InterPro" id="IPR020816">
    <property type="entry name" value="Histone-like_DNA-bd_CS"/>
</dbReference>
<dbReference type="Proteomes" id="UP001333818">
    <property type="component" value="Unassembled WGS sequence"/>
</dbReference>
<name>A0AAW9PVG0_9CYAN</name>
<protein>
    <submittedName>
        <fullName evidence="5">HU family DNA-binding protein</fullName>
    </submittedName>
</protein>
<dbReference type="PROSITE" id="PS00045">
    <property type="entry name" value="HISTONE_LIKE"/>
    <property type="match status" value="1"/>
</dbReference>